<feature type="compositionally biased region" description="Gly residues" evidence="1">
    <location>
        <begin position="165"/>
        <end position="178"/>
    </location>
</feature>
<dbReference type="Proteomes" id="UP000315235">
    <property type="component" value="Unassembled WGS sequence"/>
</dbReference>
<dbReference type="AlphaFoldDB" id="A0A553H201"/>
<comment type="caution">
    <text evidence="3">The sequence shown here is derived from an EMBL/GenBank/DDBJ whole genome shotgun (WGS) entry which is preliminary data.</text>
</comment>
<evidence type="ECO:0000313" key="4">
    <source>
        <dbReference type="Proteomes" id="UP000315235"/>
    </source>
</evidence>
<keyword evidence="3" id="KW-0176">Collagen</keyword>
<feature type="chain" id="PRO_5021816411" evidence="2">
    <location>
        <begin position="18"/>
        <end position="253"/>
    </location>
</feature>
<reference evidence="3 4" key="1">
    <citation type="submission" date="2019-07" db="EMBL/GenBank/DDBJ databases">
        <title>Pseudomonas mangiferae sp. nov., isolated from bark of mango tree in Thailand.</title>
        <authorList>
            <person name="Srisuk N."/>
            <person name="Anurat P."/>
        </authorList>
    </citation>
    <scope>NUCLEOTIDE SEQUENCE [LARGE SCALE GENOMIC DNA]</scope>
    <source>
        <strain evidence="3 4">DMKU_BBB3-04</strain>
    </source>
</reference>
<proteinExistence type="predicted"/>
<feature type="region of interest" description="Disordered" evidence="1">
    <location>
        <begin position="159"/>
        <end position="180"/>
    </location>
</feature>
<gene>
    <name evidence="3" type="ORF">FM069_04855</name>
</gene>
<evidence type="ECO:0000256" key="2">
    <source>
        <dbReference type="SAM" id="SignalP"/>
    </source>
</evidence>
<evidence type="ECO:0000256" key="1">
    <source>
        <dbReference type="SAM" id="MobiDB-lite"/>
    </source>
</evidence>
<protein>
    <submittedName>
        <fullName evidence="3">Collagen-like protein</fullName>
    </submittedName>
</protein>
<keyword evidence="4" id="KW-1185">Reference proteome</keyword>
<keyword evidence="2" id="KW-0732">Signal</keyword>
<name>A0A553H201_9PSED</name>
<accession>A0A553H201</accession>
<evidence type="ECO:0000313" key="3">
    <source>
        <dbReference type="EMBL" id="TRX75771.1"/>
    </source>
</evidence>
<sequence length="253" mass="25632">MHRLLLLLACCAPLAQAASEISVEPNHLLRLAGADGVVFLQRLEVAERASLLIPARVRELHVEELRLGEGAFIGIAPGDDTFLLEVKQGEIGPGSRIAGRGQAGTPRHYAGGGRVLDLRLHRVDVADLTVDLRGGAGAPGYAGLDGAYGESGGCLWGRASRGANGQDGGDGHNGGPGGRLRLEVPRDFPVERLSAQVDGGSAGPAGEGGQPGKGGAAKGCWIYGTAAGHDGRPGGAGRAGLPGVPGAVDVVRF</sequence>
<dbReference type="RefSeq" id="WP_143487163.1">
    <property type="nucleotide sequence ID" value="NZ_VJOY01000003.1"/>
</dbReference>
<feature type="signal peptide" evidence="2">
    <location>
        <begin position="1"/>
        <end position="17"/>
    </location>
</feature>
<organism evidence="3 4">
    <name type="scientific">Pseudomonas mangiferae</name>
    <dbReference type="NCBI Taxonomy" id="2593654"/>
    <lineage>
        <taxon>Bacteria</taxon>
        <taxon>Pseudomonadati</taxon>
        <taxon>Pseudomonadota</taxon>
        <taxon>Gammaproteobacteria</taxon>
        <taxon>Pseudomonadales</taxon>
        <taxon>Pseudomonadaceae</taxon>
        <taxon>Pseudomonas</taxon>
    </lineage>
</organism>
<dbReference type="OrthoDB" id="7029527at2"/>
<dbReference type="EMBL" id="VJOY01000003">
    <property type="protein sequence ID" value="TRX75771.1"/>
    <property type="molecule type" value="Genomic_DNA"/>
</dbReference>